<name>A0A6A4PEG7_LUPAL</name>
<evidence type="ECO:0000259" key="1">
    <source>
        <dbReference type="Pfam" id="PF14510"/>
    </source>
</evidence>
<dbReference type="PANTHER" id="PTHR48040:SF13">
    <property type="entry name" value="ABC TRANSPORTER G FAMILY MEMBER 31"/>
    <property type="match status" value="1"/>
</dbReference>
<dbReference type="OrthoDB" id="66620at2759"/>
<dbReference type="Pfam" id="PF14510">
    <property type="entry name" value="ABC_trans_N"/>
    <property type="match status" value="1"/>
</dbReference>
<accession>A0A6A4PEG7</accession>
<organism evidence="2 3">
    <name type="scientific">Lupinus albus</name>
    <name type="common">White lupine</name>
    <name type="synonym">Lupinus termis</name>
    <dbReference type="NCBI Taxonomy" id="3870"/>
    <lineage>
        <taxon>Eukaryota</taxon>
        <taxon>Viridiplantae</taxon>
        <taxon>Streptophyta</taxon>
        <taxon>Embryophyta</taxon>
        <taxon>Tracheophyta</taxon>
        <taxon>Spermatophyta</taxon>
        <taxon>Magnoliopsida</taxon>
        <taxon>eudicotyledons</taxon>
        <taxon>Gunneridae</taxon>
        <taxon>Pentapetalae</taxon>
        <taxon>rosids</taxon>
        <taxon>fabids</taxon>
        <taxon>Fabales</taxon>
        <taxon>Fabaceae</taxon>
        <taxon>Papilionoideae</taxon>
        <taxon>50 kb inversion clade</taxon>
        <taxon>genistoids sensu lato</taxon>
        <taxon>core genistoids</taxon>
        <taxon>Genisteae</taxon>
        <taxon>Lupinus</taxon>
    </lineage>
</organism>
<protein>
    <submittedName>
        <fullName evidence="2">Putative ABC-transporter extracellular domain-containing protein</fullName>
    </submittedName>
</protein>
<dbReference type="AlphaFoldDB" id="A0A6A4PEG7"/>
<proteinExistence type="predicted"/>
<gene>
    <name evidence="2" type="ORF">Lalb_Chr15g0082881</name>
</gene>
<dbReference type="Proteomes" id="UP000447434">
    <property type="component" value="Chromosome 15"/>
</dbReference>
<keyword evidence="3" id="KW-1185">Reference proteome</keyword>
<feature type="domain" description="Pleiotropic ABC efflux transporter N-terminal" evidence="1">
    <location>
        <begin position="67"/>
        <end position="146"/>
    </location>
</feature>
<comment type="caution">
    <text evidence="2">The sequence shown here is derived from an EMBL/GenBank/DDBJ whole genome shotgun (WGS) entry which is preliminary data.</text>
</comment>
<dbReference type="PANTHER" id="PTHR48040">
    <property type="entry name" value="PLEIOTROPIC DRUG RESISTANCE PROTEIN 1-LIKE ISOFORM X1"/>
    <property type="match status" value="1"/>
</dbReference>
<sequence length="183" mass="20690">MVLLEYDMASESGRDSFARASNAEWVEEDEEELQMAALLRLPTTKRANLALLRNLSSSSGNSDSKKMNNIKMEQIDVRRLNRLHRERLVKNALATNDQDNYKLLSDIKNRLKRVGLEVPNIEVRYNNLTIGADVQIGSRALPTLLNYTRDCLEGFITGLGLNRPKRHSLTILNNISGVIKPGR</sequence>
<dbReference type="InterPro" id="IPR029481">
    <property type="entry name" value="ABC_trans_N"/>
</dbReference>
<dbReference type="EMBL" id="WOCE01000015">
    <property type="protein sequence ID" value="KAE9598617.1"/>
    <property type="molecule type" value="Genomic_DNA"/>
</dbReference>
<evidence type="ECO:0000313" key="2">
    <source>
        <dbReference type="EMBL" id="KAE9598617.1"/>
    </source>
</evidence>
<evidence type="ECO:0000313" key="3">
    <source>
        <dbReference type="Proteomes" id="UP000447434"/>
    </source>
</evidence>
<reference evidence="3" key="1">
    <citation type="journal article" date="2020" name="Nat. Commun.">
        <title>Genome sequence of the cluster root forming white lupin.</title>
        <authorList>
            <person name="Hufnagel B."/>
            <person name="Marques A."/>
            <person name="Soriano A."/>
            <person name="Marques L."/>
            <person name="Divol F."/>
            <person name="Doumas P."/>
            <person name="Sallet E."/>
            <person name="Mancinotti D."/>
            <person name="Carrere S."/>
            <person name="Marande W."/>
            <person name="Arribat S."/>
            <person name="Keller J."/>
            <person name="Huneau C."/>
            <person name="Blein T."/>
            <person name="Aime D."/>
            <person name="Laguerre M."/>
            <person name="Taylor J."/>
            <person name="Schubert V."/>
            <person name="Nelson M."/>
            <person name="Geu-Flores F."/>
            <person name="Crespi M."/>
            <person name="Gallardo-Guerrero K."/>
            <person name="Delaux P.-M."/>
            <person name="Salse J."/>
            <person name="Berges H."/>
            <person name="Guyot R."/>
            <person name="Gouzy J."/>
            <person name="Peret B."/>
        </authorList>
    </citation>
    <scope>NUCLEOTIDE SEQUENCE [LARGE SCALE GENOMIC DNA]</scope>
    <source>
        <strain evidence="3">cv. Amiga</strain>
    </source>
</reference>